<organism evidence="7 8">
    <name type="scientific">Amniculicola lignicola CBS 123094</name>
    <dbReference type="NCBI Taxonomy" id="1392246"/>
    <lineage>
        <taxon>Eukaryota</taxon>
        <taxon>Fungi</taxon>
        <taxon>Dikarya</taxon>
        <taxon>Ascomycota</taxon>
        <taxon>Pezizomycotina</taxon>
        <taxon>Dothideomycetes</taxon>
        <taxon>Pleosporomycetidae</taxon>
        <taxon>Pleosporales</taxon>
        <taxon>Amniculicolaceae</taxon>
        <taxon>Amniculicola</taxon>
    </lineage>
</organism>
<keyword evidence="8" id="KW-1185">Reference proteome</keyword>
<dbReference type="PRINTS" id="PR00465">
    <property type="entry name" value="EP450IV"/>
</dbReference>
<evidence type="ECO:0000313" key="8">
    <source>
        <dbReference type="Proteomes" id="UP000799779"/>
    </source>
</evidence>
<evidence type="ECO:0000313" key="7">
    <source>
        <dbReference type="EMBL" id="KAF2008180.1"/>
    </source>
</evidence>
<dbReference type="PANTHER" id="PTHR24304:SF2">
    <property type="entry name" value="24-HYDROXYCHOLESTEROL 7-ALPHA-HYDROXYLASE"/>
    <property type="match status" value="1"/>
</dbReference>
<keyword evidence="4 6" id="KW-0479">Metal-binding</keyword>
<dbReference type="Proteomes" id="UP000799779">
    <property type="component" value="Unassembled WGS sequence"/>
</dbReference>
<gene>
    <name evidence="7" type="ORF">P154DRAFT_403243</name>
</gene>
<dbReference type="InterPro" id="IPR002403">
    <property type="entry name" value="Cyt_P450_E_grp-IV"/>
</dbReference>
<dbReference type="InterPro" id="IPR001128">
    <property type="entry name" value="Cyt_P450"/>
</dbReference>
<dbReference type="GO" id="GO:0008395">
    <property type="term" value="F:steroid hydroxylase activity"/>
    <property type="evidence" value="ECO:0007669"/>
    <property type="project" value="TreeGrafter"/>
</dbReference>
<evidence type="ECO:0000256" key="4">
    <source>
        <dbReference type="ARBA" id="ARBA00022723"/>
    </source>
</evidence>
<dbReference type="InterPro" id="IPR036396">
    <property type="entry name" value="Cyt_P450_sf"/>
</dbReference>
<dbReference type="GO" id="GO:0016705">
    <property type="term" value="F:oxidoreductase activity, acting on paired donors, with incorporation or reduction of molecular oxygen"/>
    <property type="evidence" value="ECO:0007669"/>
    <property type="project" value="InterPro"/>
</dbReference>
<evidence type="ECO:0000256" key="1">
    <source>
        <dbReference type="ARBA" id="ARBA00001971"/>
    </source>
</evidence>
<comment type="similarity">
    <text evidence="2">Belongs to the cytochrome P450 family.</text>
</comment>
<dbReference type="PANTHER" id="PTHR24304">
    <property type="entry name" value="CYTOCHROME P450 FAMILY 7"/>
    <property type="match status" value="1"/>
</dbReference>
<feature type="non-terminal residue" evidence="7">
    <location>
        <position position="1"/>
    </location>
</feature>
<comment type="cofactor">
    <cofactor evidence="1 6">
        <name>heme</name>
        <dbReference type="ChEBI" id="CHEBI:30413"/>
    </cofactor>
</comment>
<sequence length="481" mass="54843">LALVTLGFFWVVWYITKFIAVPYFNPNDPPQLPYYLPFVGHFWSMFSAQGQLFMKGRNHFGAKPWAITTMGRSFYVIGAPDDILAVYKQPKALDFNVIIREIMRNYGLDEAGVDSVFDTGHGGKNWIDRTIGHFKQQLYPGEKHEEIQDRLLGHINEALAWNKIDGPSIVEQGESEKVVSLWDWAHEVIVDAQTRAFFGQSLSEGCPNIVGHLQAYEEEGWKLPHCFPSFYTRKMNRAKEGIVEGLTRYIRLPNEKKEDASWLIKTMCKGLDDMGFDDVQQANTFFSFYRTANANAPRLSFWSLVYILFNKDLHTSIMEEIGPAFKSDGTIDQAYLFHSCPLLASTVEETLRLTVWPLGIRIVQEDKIIGEKLLRKGGVLLMPYWTMHFDSHVFGADANTFRATRFIENKELMKNKSYKPFGGASHYCPGRFVARTEVQLFVAVVLKKFAPSLADSRQKFPLMDESMPTGAIQGLVRGQSL</sequence>
<name>A0A6A5X5H5_9PLEO</name>
<proteinExistence type="inferred from homology"/>
<feature type="non-terminal residue" evidence="7">
    <location>
        <position position="481"/>
    </location>
</feature>
<evidence type="ECO:0000256" key="2">
    <source>
        <dbReference type="ARBA" id="ARBA00010617"/>
    </source>
</evidence>
<accession>A0A6A5X5H5</accession>
<dbReference type="InterPro" id="IPR050529">
    <property type="entry name" value="CYP450_sterol_14alpha_dmase"/>
</dbReference>
<dbReference type="GO" id="GO:0020037">
    <property type="term" value="F:heme binding"/>
    <property type="evidence" value="ECO:0007669"/>
    <property type="project" value="InterPro"/>
</dbReference>
<dbReference type="CDD" id="cd11040">
    <property type="entry name" value="CYP7_CYP8-like"/>
    <property type="match status" value="1"/>
</dbReference>
<dbReference type="SUPFAM" id="SSF48264">
    <property type="entry name" value="Cytochrome P450"/>
    <property type="match status" value="1"/>
</dbReference>
<dbReference type="Pfam" id="PF00067">
    <property type="entry name" value="p450"/>
    <property type="match status" value="1"/>
</dbReference>
<dbReference type="OrthoDB" id="1470350at2759"/>
<protein>
    <submittedName>
        <fullName evidence="7">Cytochrome P450</fullName>
    </submittedName>
</protein>
<evidence type="ECO:0000256" key="6">
    <source>
        <dbReference type="PIRSR" id="PIRSR602403-1"/>
    </source>
</evidence>
<dbReference type="EMBL" id="ML977556">
    <property type="protein sequence ID" value="KAF2008180.1"/>
    <property type="molecule type" value="Genomic_DNA"/>
</dbReference>
<dbReference type="GO" id="GO:0005506">
    <property type="term" value="F:iron ion binding"/>
    <property type="evidence" value="ECO:0007669"/>
    <property type="project" value="InterPro"/>
</dbReference>
<dbReference type="Gene3D" id="1.10.630.10">
    <property type="entry name" value="Cytochrome P450"/>
    <property type="match status" value="1"/>
</dbReference>
<dbReference type="AlphaFoldDB" id="A0A6A5X5H5"/>
<keyword evidence="3 6" id="KW-0349">Heme</keyword>
<reference evidence="7" key="1">
    <citation type="journal article" date="2020" name="Stud. Mycol.">
        <title>101 Dothideomycetes genomes: a test case for predicting lifestyles and emergence of pathogens.</title>
        <authorList>
            <person name="Haridas S."/>
            <person name="Albert R."/>
            <person name="Binder M."/>
            <person name="Bloem J."/>
            <person name="Labutti K."/>
            <person name="Salamov A."/>
            <person name="Andreopoulos B."/>
            <person name="Baker S."/>
            <person name="Barry K."/>
            <person name="Bills G."/>
            <person name="Bluhm B."/>
            <person name="Cannon C."/>
            <person name="Castanera R."/>
            <person name="Culley D."/>
            <person name="Daum C."/>
            <person name="Ezra D."/>
            <person name="Gonzalez J."/>
            <person name="Henrissat B."/>
            <person name="Kuo A."/>
            <person name="Liang C."/>
            <person name="Lipzen A."/>
            <person name="Lutzoni F."/>
            <person name="Magnuson J."/>
            <person name="Mondo S."/>
            <person name="Nolan M."/>
            <person name="Ohm R."/>
            <person name="Pangilinan J."/>
            <person name="Park H.-J."/>
            <person name="Ramirez L."/>
            <person name="Alfaro M."/>
            <person name="Sun H."/>
            <person name="Tritt A."/>
            <person name="Yoshinaga Y."/>
            <person name="Zwiers L.-H."/>
            <person name="Turgeon B."/>
            <person name="Goodwin S."/>
            <person name="Spatafora J."/>
            <person name="Crous P."/>
            <person name="Grigoriev I."/>
        </authorList>
    </citation>
    <scope>NUCLEOTIDE SEQUENCE</scope>
    <source>
        <strain evidence="7">CBS 123094</strain>
    </source>
</reference>
<keyword evidence="5 6" id="KW-0408">Iron</keyword>
<evidence type="ECO:0000256" key="5">
    <source>
        <dbReference type="ARBA" id="ARBA00023004"/>
    </source>
</evidence>
<evidence type="ECO:0000256" key="3">
    <source>
        <dbReference type="ARBA" id="ARBA00022617"/>
    </source>
</evidence>
<feature type="binding site" description="axial binding residue" evidence="6">
    <location>
        <position position="428"/>
    </location>
    <ligand>
        <name>heme</name>
        <dbReference type="ChEBI" id="CHEBI:30413"/>
    </ligand>
    <ligandPart>
        <name>Fe</name>
        <dbReference type="ChEBI" id="CHEBI:18248"/>
    </ligandPart>
</feature>